<feature type="signal peptide" evidence="6">
    <location>
        <begin position="1"/>
        <end position="20"/>
    </location>
</feature>
<feature type="compositionally biased region" description="Polar residues" evidence="4">
    <location>
        <begin position="133"/>
        <end position="145"/>
    </location>
</feature>
<evidence type="ECO:0000256" key="3">
    <source>
        <dbReference type="ARBA" id="ARBA00023136"/>
    </source>
</evidence>
<keyword evidence="5" id="KW-0812">Transmembrane</keyword>
<keyword evidence="2 6" id="KW-0732">Signal</keyword>
<feature type="compositionally biased region" description="Polar residues" evidence="4">
    <location>
        <begin position="352"/>
        <end position="364"/>
    </location>
</feature>
<proteinExistence type="predicted"/>
<dbReference type="Pfam" id="PF01064">
    <property type="entry name" value="Activin_recp"/>
    <property type="match status" value="1"/>
</dbReference>
<evidence type="ECO:0000313" key="8">
    <source>
        <dbReference type="EnsemblMetazoa" id="XP_022647319"/>
    </source>
</evidence>
<evidence type="ECO:0000256" key="2">
    <source>
        <dbReference type="ARBA" id="ARBA00022729"/>
    </source>
</evidence>
<dbReference type="InterPro" id="IPR000472">
    <property type="entry name" value="Activin_recp"/>
</dbReference>
<name>A0A7M7J7J1_VARDE</name>
<dbReference type="SUPFAM" id="SSF57302">
    <property type="entry name" value="Snake toxin-like"/>
    <property type="match status" value="1"/>
</dbReference>
<protein>
    <recommendedName>
        <fullName evidence="7">Activin types I and II receptor domain-containing protein</fullName>
    </recommendedName>
</protein>
<feature type="region of interest" description="Disordered" evidence="4">
    <location>
        <begin position="330"/>
        <end position="371"/>
    </location>
</feature>
<dbReference type="GeneID" id="111244436"/>
<dbReference type="Gene3D" id="2.10.60.10">
    <property type="entry name" value="CD59"/>
    <property type="match status" value="1"/>
</dbReference>
<comment type="subcellular location">
    <subcellularLocation>
        <location evidence="1">Membrane</location>
    </subcellularLocation>
</comment>
<reference evidence="8" key="1">
    <citation type="submission" date="2021-01" db="UniProtKB">
        <authorList>
            <consortium name="EnsemblMetazoa"/>
        </authorList>
    </citation>
    <scope>IDENTIFICATION</scope>
</reference>
<evidence type="ECO:0000256" key="4">
    <source>
        <dbReference type="SAM" id="MobiDB-lite"/>
    </source>
</evidence>
<evidence type="ECO:0000256" key="1">
    <source>
        <dbReference type="ARBA" id="ARBA00004370"/>
    </source>
</evidence>
<dbReference type="GO" id="GO:0004675">
    <property type="term" value="F:transmembrane receptor protein serine/threonine kinase activity"/>
    <property type="evidence" value="ECO:0007669"/>
    <property type="project" value="InterPro"/>
</dbReference>
<evidence type="ECO:0000256" key="6">
    <source>
        <dbReference type="SAM" id="SignalP"/>
    </source>
</evidence>
<dbReference type="KEGG" id="vde:111244436"/>
<dbReference type="InterPro" id="IPR045860">
    <property type="entry name" value="Snake_toxin-like_sf"/>
</dbReference>
<evidence type="ECO:0000313" key="9">
    <source>
        <dbReference type="Proteomes" id="UP000594260"/>
    </source>
</evidence>
<keyword evidence="9" id="KW-1185">Reference proteome</keyword>
<feature type="chain" id="PRO_5029677303" description="Activin types I and II receptor domain-containing protein" evidence="6">
    <location>
        <begin position="21"/>
        <end position="371"/>
    </location>
</feature>
<feature type="region of interest" description="Disordered" evidence="4">
    <location>
        <begin position="127"/>
        <end position="163"/>
    </location>
</feature>
<dbReference type="RefSeq" id="XP_022647319.1">
    <property type="nucleotide sequence ID" value="XM_022791584.1"/>
</dbReference>
<evidence type="ECO:0000259" key="7">
    <source>
        <dbReference type="Pfam" id="PF01064"/>
    </source>
</evidence>
<sequence length="371" mass="40511">MKSFLITLSCLFAAIEGGYSVSIHGTFQCACNTDHCRNESRTTCEDAMCYTQYLKKRDGSNPITKGCLPTKTSLLCENRRPRTAANWPILVCCEKYMCNNELPPQLAQVMGGVYGYTNTGNGTATAGPAISSDLPSNSLPRNFSDSSNNSSNANANNNGGVIENPRDEEAEIDFNRSNSASRDLTAIDHQADTNPLMDSDKIFNNPRFMDSIKKKTTTIKGAADDANGLSTVPADGGATGLTAFHVAVLFTALACLFLLFLFGFTILRRQARFFNGTPYLVGQSVYSKEQTTLTRHDHNCAPTRLPLPSHHSFVGVGVSPMHPHQGATMLKNHSSTSRTNGKHLEQHHHQRQQYQSVTTANAASYDNKIHP</sequence>
<dbReference type="EnsemblMetazoa" id="XM_022791584">
    <property type="protein sequence ID" value="XP_022647319"/>
    <property type="gene ID" value="LOC111244436"/>
</dbReference>
<dbReference type="AlphaFoldDB" id="A0A7M7J7J1"/>
<dbReference type="Proteomes" id="UP000594260">
    <property type="component" value="Unplaced"/>
</dbReference>
<accession>A0A7M7J7J1</accession>
<feature type="transmembrane region" description="Helical" evidence="5">
    <location>
        <begin position="243"/>
        <end position="267"/>
    </location>
</feature>
<organism evidence="8 9">
    <name type="scientific">Varroa destructor</name>
    <name type="common">Honeybee mite</name>
    <dbReference type="NCBI Taxonomy" id="109461"/>
    <lineage>
        <taxon>Eukaryota</taxon>
        <taxon>Metazoa</taxon>
        <taxon>Ecdysozoa</taxon>
        <taxon>Arthropoda</taxon>
        <taxon>Chelicerata</taxon>
        <taxon>Arachnida</taxon>
        <taxon>Acari</taxon>
        <taxon>Parasitiformes</taxon>
        <taxon>Mesostigmata</taxon>
        <taxon>Gamasina</taxon>
        <taxon>Dermanyssoidea</taxon>
        <taxon>Varroidae</taxon>
        <taxon>Varroa</taxon>
    </lineage>
</organism>
<keyword evidence="5" id="KW-1133">Transmembrane helix</keyword>
<dbReference type="OrthoDB" id="6412674at2759"/>
<dbReference type="GO" id="GO:0016020">
    <property type="term" value="C:membrane"/>
    <property type="evidence" value="ECO:0007669"/>
    <property type="project" value="UniProtKB-SubCell"/>
</dbReference>
<feature type="domain" description="Activin types I and II receptor" evidence="7">
    <location>
        <begin position="28"/>
        <end position="101"/>
    </location>
</feature>
<evidence type="ECO:0000256" key="5">
    <source>
        <dbReference type="SAM" id="Phobius"/>
    </source>
</evidence>
<dbReference type="InParanoid" id="A0A7M7J7J1"/>
<keyword evidence="3 5" id="KW-0472">Membrane</keyword>
<feature type="compositionally biased region" description="Low complexity" evidence="4">
    <location>
        <begin position="146"/>
        <end position="158"/>
    </location>
</feature>